<accession>A0AA90P175</accession>
<dbReference type="EMBL" id="JAUUTP010000002">
    <property type="protein sequence ID" value="MDP1417439.1"/>
    <property type="molecule type" value="Genomic_DNA"/>
</dbReference>
<evidence type="ECO:0000313" key="2">
    <source>
        <dbReference type="Proteomes" id="UP001178277"/>
    </source>
</evidence>
<dbReference type="RefSeq" id="WP_305158971.1">
    <property type="nucleotide sequence ID" value="NZ_JAUUTP010000002.1"/>
</dbReference>
<gene>
    <name evidence="1" type="ORF">Q8G35_03340</name>
</gene>
<comment type="caution">
    <text evidence="1">The sequence shown here is derived from an EMBL/GenBank/DDBJ whole genome shotgun (WGS) entry which is preliminary data.</text>
</comment>
<sequence>MANATNGEIGIVGIIRSGDWTIGLLKLIDNELTDCTHNEFFEAKFIRIEVNNLVVKS</sequence>
<protein>
    <submittedName>
        <fullName evidence="1">Uncharacterized protein</fullName>
    </submittedName>
</protein>
<dbReference type="Proteomes" id="UP001178277">
    <property type="component" value="Unassembled WGS sequence"/>
</dbReference>
<name>A0AA90P175_9BACI</name>
<reference evidence="1" key="1">
    <citation type="submission" date="2023-07" db="EMBL/GenBank/DDBJ databases">
        <title>Murine gut Bacillus species.</title>
        <authorList>
            <person name="Gutman E."/>
            <person name="Hashuel R."/>
            <person name="Litvak Y."/>
        </authorList>
    </citation>
    <scope>NUCLEOTIDE SEQUENCE</scope>
    <source>
        <strain evidence="1">RU283</strain>
    </source>
</reference>
<organism evidence="1 2">
    <name type="scientific">Peribacillus simplex</name>
    <dbReference type="NCBI Taxonomy" id="1478"/>
    <lineage>
        <taxon>Bacteria</taxon>
        <taxon>Bacillati</taxon>
        <taxon>Bacillota</taxon>
        <taxon>Bacilli</taxon>
        <taxon>Bacillales</taxon>
        <taxon>Bacillaceae</taxon>
        <taxon>Peribacillus</taxon>
    </lineage>
</organism>
<dbReference type="AlphaFoldDB" id="A0AA90P175"/>
<evidence type="ECO:0000313" key="1">
    <source>
        <dbReference type="EMBL" id="MDP1417439.1"/>
    </source>
</evidence>
<proteinExistence type="predicted"/>